<evidence type="ECO:0000256" key="1">
    <source>
        <dbReference type="SAM" id="MobiDB-lite"/>
    </source>
</evidence>
<name>A0A653F2G7_9MYCO</name>
<gene>
    <name evidence="2" type="ORF">BIN_B_05339</name>
</gene>
<organism evidence="2">
    <name type="scientific">Mycobacterium riyadhense</name>
    <dbReference type="NCBI Taxonomy" id="486698"/>
    <lineage>
        <taxon>Bacteria</taxon>
        <taxon>Bacillati</taxon>
        <taxon>Actinomycetota</taxon>
        <taxon>Actinomycetes</taxon>
        <taxon>Mycobacteriales</taxon>
        <taxon>Mycobacteriaceae</taxon>
        <taxon>Mycobacterium</taxon>
    </lineage>
</organism>
<dbReference type="AlphaFoldDB" id="A0A653F2G7"/>
<protein>
    <submittedName>
        <fullName evidence="2">Uncharacterized protein</fullName>
    </submittedName>
</protein>
<sequence>MANEIHSGLTHRIEHPVAPNMQRDKIDIQLPRHNNPLNRSVAVRGEA</sequence>
<proteinExistence type="predicted"/>
<accession>A0A653F2G7</accession>
<dbReference type="EMBL" id="LR589180">
    <property type="protein sequence ID" value="VTP03975.1"/>
    <property type="molecule type" value="Genomic_DNA"/>
</dbReference>
<evidence type="ECO:0000313" key="2">
    <source>
        <dbReference type="EMBL" id="VTP03975.1"/>
    </source>
</evidence>
<reference evidence="2" key="1">
    <citation type="submission" date="2019-05" db="EMBL/GenBank/DDBJ databases">
        <authorList>
            <person name="Naeem R."/>
            <person name="Antony C."/>
            <person name="Guan Q."/>
        </authorList>
    </citation>
    <scope>NUCLEOTIDE SEQUENCE</scope>
    <source>
        <strain evidence="2">2</strain>
    </source>
</reference>
<feature type="region of interest" description="Disordered" evidence="1">
    <location>
        <begin position="1"/>
        <end position="20"/>
    </location>
</feature>